<evidence type="ECO:0000313" key="3">
    <source>
        <dbReference type="Proteomes" id="UP001158576"/>
    </source>
</evidence>
<proteinExistence type="predicted"/>
<dbReference type="Proteomes" id="UP001158576">
    <property type="component" value="Chromosome 1"/>
</dbReference>
<organism evidence="2 3">
    <name type="scientific">Oikopleura dioica</name>
    <name type="common">Tunicate</name>
    <dbReference type="NCBI Taxonomy" id="34765"/>
    <lineage>
        <taxon>Eukaryota</taxon>
        <taxon>Metazoa</taxon>
        <taxon>Chordata</taxon>
        <taxon>Tunicata</taxon>
        <taxon>Appendicularia</taxon>
        <taxon>Copelata</taxon>
        <taxon>Oikopleuridae</taxon>
        <taxon>Oikopleura</taxon>
    </lineage>
</organism>
<evidence type="ECO:0000313" key="2">
    <source>
        <dbReference type="EMBL" id="CAG5106945.1"/>
    </source>
</evidence>
<feature type="compositionally biased region" description="Polar residues" evidence="1">
    <location>
        <begin position="334"/>
        <end position="344"/>
    </location>
</feature>
<dbReference type="EMBL" id="OU015566">
    <property type="protein sequence ID" value="CAG5106945.1"/>
    <property type="molecule type" value="Genomic_DNA"/>
</dbReference>
<protein>
    <submittedName>
        <fullName evidence="2">Oidioi.mRNA.OKI2018_I69.chr1.g3070.t2.cds</fullName>
    </submittedName>
</protein>
<feature type="region of interest" description="Disordered" evidence="1">
    <location>
        <begin position="213"/>
        <end position="244"/>
    </location>
</feature>
<reference evidence="2 3" key="1">
    <citation type="submission" date="2021-04" db="EMBL/GenBank/DDBJ databases">
        <authorList>
            <person name="Bliznina A."/>
        </authorList>
    </citation>
    <scope>NUCLEOTIDE SEQUENCE [LARGE SCALE GENOMIC DNA]</scope>
</reference>
<feature type="region of interest" description="Disordered" evidence="1">
    <location>
        <begin position="256"/>
        <end position="278"/>
    </location>
</feature>
<feature type="region of interest" description="Disordered" evidence="1">
    <location>
        <begin position="361"/>
        <end position="420"/>
    </location>
</feature>
<evidence type="ECO:0000256" key="1">
    <source>
        <dbReference type="SAM" id="MobiDB-lite"/>
    </source>
</evidence>
<feature type="compositionally biased region" description="Low complexity" evidence="1">
    <location>
        <begin position="220"/>
        <end position="244"/>
    </location>
</feature>
<name>A0ABN7SSX4_OIKDI</name>
<keyword evidence="3" id="KW-1185">Reference proteome</keyword>
<feature type="region of interest" description="Disordered" evidence="1">
    <location>
        <begin position="312"/>
        <end position="344"/>
    </location>
</feature>
<accession>A0ABN7SSX4</accession>
<gene>
    <name evidence="2" type="ORF">OKIOD_LOCUS11835</name>
</gene>
<sequence>MSLDRDYFHRRFQDVVYYGFIKLRRSTREIAQPYHNDLFEVASGLLRNPADLPHELMQRRYYVEALKSSQEYELSTEVEKILNDEDVSTDGFGQMFCVEVKTNLILSREQRCWCMKFIETKTGRELCVESNHTGQYNYQENYFSFIARNPSKLPTYKAGLKSWGLTNRTLYIFETKQVREIKEEIEKLVNIFGPRRATLPTISQRPGNIYIGPGSTYAWPRPSTSSPERRSYSSSGSGSGHSARSIHNQMLIDSLENQNYDGGEPNEENDPFSGTRMENGRQRFFSESQAPHLVYGINNGNYINPAPEEERFQTATNSNYEPSEISASYHPQDASETTSSGHSISKITLDDDGYVVASSNVQQSYVSTTEVRINEEPRTADNENYLPGSHLTESECSSSPAGSFRARPKTSKSLPSPKKL</sequence>
<feature type="compositionally biased region" description="Polar residues" evidence="1">
    <location>
        <begin position="361"/>
        <end position="371"/>
    </location>
</feature>
<feature type="compositionally biased region" description="Low complexity" evidence="1">
    <location>
        <begin position="411"/>
        <end position="420"/>
    </location>
</feature>
<feature type="compositionally biased region" description="Basic and acidic residues" evidence="1">
    <location>
        <begin position="372"/>
        <end position="381"/>
    </location>
</feature>